<proteinExistence type="inferred from homology"/>
<sequence>MWLTVLALSATAAARFGGVQDVDAYPKYAVTFLNSLPVSNQTAESWLQHGLAGGEPEFLEVAPTPSLNRIESGDEQAGHPGSADTSQPQHVQHMRFGSAASYVCLIPPARALPHPSEELEPAPTPSKTWELLQPLSGKCLYHRQGWFTYSYCHGQHVRQFRELPDQPSVTFPPVAKVPEEDPEYPSYTLGKSAQAEDGSISEAANNLELARGTGQRYLHFRWGDGTVCDKTGKGRAVEVQFHCAMSVTDTIVFVKETRTCEYTLVIHTPRLCSEPGFRRVLDDIPPQAIRCREVLSADATAEGLKGIPSHVEEAITGVAQHAQQQPSSHPLFESSHPKQYKRRPYTRVPVRVHPPEVKGKEDPAADDANFALRRLLETILGSKLDLPPAGSKDAKDASNAAKDAPKAAGDKADAGAKTPTERQPDALPGALADLPVSNIRKRQLPNGEVVIEFAVDDDTYDALGGHEDDEYDDDWVDDVDADSEQSDLTIVDVLRAAGYDVRTLEGIGKKTKDGRAAQAEGDKETKQKQKLKKDKERHTEL</sequence>
<comment type="subcellular location">
    <subcellularLocation>
        <location evidence="1">Endoplasmic reticulum membrane</location>
        <topology evidence="1">Peripheral membrane protein</topology>
        <orientation evidence="1">Lumenal side</orientation>
    </subcellularLocation>
</comment>
<feature type="signal peptide" evidence="9">
    <location>
        <begin position="1"/>
        <end position="24"/>
    </location>
</feature>
<evidence type="ECO:0000256" key="5">
    <source>
        <dbReference type="ARBA" id="ARBA00022734"/>
    </source>
</evidence>
<accession>A0A165ZNM6</accession>
<dbReference type="GO" id="GO:0005789">
    <property type="term" value="C:endoplasmic reticulum membrane"/>
    <property type="evidence" value="ECO:0007669"/>
    <property type="project" value="UniProtKB-SubCell"/>
</dbReference>
<dbReference type="InParanoid" id="A0A165ZNM6"/>
<gene>
    <name evidence="11" type="ORF">EXIGLDRAFT_727223</name>
</gene>
<keyword evidence="12" id="KW-1185">Reference proteome</keyword>
<evidence type="ECO:0000256" key="7">
    <source>
        <dbReference type="ARBA" id="ARBA00023157"/>
    </source>
</evidence>
<dbReference type="InterPro" id="IPR045149">
    <property type="entry name" value="OS-9-like"/>
</dbReference>
<reference evidence="11 12" key="1">
    <citation type="journal article" date="2016" name="Mol. Biol. Evol.">
        <title>Comparative Genomics of Early-Diverging Mushroom-Forming Fungi Provides Insights into the Origins of Lignocellulose Decay Capabilities.</title>
        <authorList>
            <person name="Nagy L.G."/>
            <person name="Riley R."/>
            <person name="Tritt A."/>
            <person name="Adam C."/>
            <person name="Daum C."/>
            <person name="Floudas D."/>
            <person name="Sun H."/>
            <person name="Yadav J.S."/>
            <person name="Pangilinan J."/>
            <person name="Larsson K.H."/>
            <person name="Matsuura K."/>
            <person name="Barry K."/>
            <person name="Labutti K."/>
            <person name="Kuo R."/>
            <person name="Ohm R.A."/>
            <person name="Bhattacharya S.S."/>
            <person name="Shirouzu T."/>
            <person name="Yoshinaga Y."/>
            <person name="Martin F.M."/>
            <person name="Grigoriev I.V."/>
            <person name="Hibbett D.S."/>
        </authorList>
    </citation>
    <scope>NUCLEOTIDE SEQUENCE [LARGE SCALE GENOMIC DNA]</scope>
    <source>
        <strain evidence="11 12">HHB12029</strain>
    </source>
</reference>
<dbReference type="GO" id="GO:0005788">
    <property type="term" value="C:endoplasmic reticulum lumen"/>
    <property type="evidence" value="ECO:0007669"/>
    <property type="project" value="TreeGrafter"/>
</dbReference>
<evidence type="ECO:0000256" key="9">
    <source>
        <dbReference type="SAM" id="SignalP"/>
    </source>
</evidence>
<dbReference type="SUPFAM" id="SSF50911">
    <property type="entry name" value="Mannose 6-phosphate receptor domain"/>
    <property type="match status" value="1"/>
</dbReference>
<dbReference type="PANTHER" id="PTHR15414">
    <property type="entry name" value="OS-9-RELATED"/>
    <property type="match status" value="1"/>
</dbReference>
<keyword evidence="5" id="KW-0430">Lectin</keyword>
<evidence type="ECO:0000256" key="8">
    <source>
        <dbReference type="SAM" id="MobiDB-lite"/>
    </source>
</evidence>
<dbReference type="GO" id="GO:0030246">
    <property type="term" value="F:carbohydrate binding"/>
    <property type="evidence" value="ECO:0007669"/>
    <property type="project" value="UniProtKB-KW"/>
</dbReference>
<dbReference type="EMBL" id="KV426225">
    <property type="protein sequence ID" value="KZV84419.1"/>
    <property type="molecule type" value="Genomic_DNA"/>
</dbReference>
<feature type="region of interest" description="Disordered" evidence="8">
    <location>
        <begin position="383"/>
        <end position="431"/>
    </location>
</feature>
<organism evidence="11 12">
    <name type="scientific">Exidia glandulosa HHB12029</name>
    <dbReference type="NCBI Taxonomy" id="1314781"/>
    <lineage>
        <taxon>Eukaryota</taxon>
        <taxon>Fungi</taxon>
        <taxon>Dikarya</taxon>
        <taxon>Basidiomycota</taxon>
        <taxon>Agaricomycotina</taxon>
        <taxon>Agaricomycetes</taxon>
        <taxon>Auriculariales</taxon>
        <taxon>Exidiaceae</taxon>
        <taxon>Exidia</taxon>
    </lineage>
</organism>
<evidence type="ECO:0000256" key="3">
    <source>
        <dbReference type="ARBA" id="ARBA00018727"/>
    </source>
</evidence>
<evidence type="ECO:0000256" key="4">
    <source>
        <dbReference type="ARBA" id="ARBA00022729"/>
    </source>
</evidence>
<dbReference type="Gene3D" id="2.70.130.10">
    <property type="entry name" value="Mannose-6-phosphate receptor binding domain"/>
    <property type="match status" value="1"/>
</dbReference>
<feature type="chain" id="PRO_5007870133" description="Protein OS-9 homolog" evidence="9">
    <location>
        <begin position="25"/>
        <end position="541"/>
    </location>
</feature>
<feature type="compositionally biased region" description="Basic and acidic residues" evidence="8">
    <location>
        <begin position="507"/>
        <end position="541"/>
    </location>
</feature>
<comment type="similarity">
    <text evidence="2">Belongs to the OS-9 family.</text>
</comment>
<feature type="region of interest" description="Disordered" evidence="8">
    <location>
        <begin position="505"/>
        <end position="541"/>
    </location>
</feature>
<feature type="compositionally biased region" description="Basic and acidic residues" evidence="8">
    <location>
        <begin position="403"/>
        <end position="424"/>
    </location>
</feature>
<dbReference type="Pfam" id="PF07915">
    <property type="entry name" value="PRKCSH"/>
    <property type="match status" value="1"/>
</dbReference>
<dbReference type="InterPro" id="IPR009011">
    <property type="entry name" value="Man6P_isomerase_rcpt-bd_dom_sf"/>
</dbReference>
<keyword evidence="7" id="KW-1015">Disulfide bond</keyword>
<dbReference type="OrthoDB" id="448954at2759"/>
<protein>
    <recommendedName>
        <fullName evidence="3">Protein OS-9 homolog</fullName>
    </recommendedName>
</protein>
<dbReference type="AlphaFoldDB" id="A0A165ZNM6"/>
<dbReference type="STRING" id="1314781.A0A165ZNM6"/>
<dbReference type="GO" id="GO:0030970">
    <property type="term" value="P:retrograde protein transport, ER to cytosol"/>
    <property type="evidence" value="ECO:0007669"/>
    <property type="project" value="TreeGrafter"/>
</dbReference>
<dbReference type="InterPro" id="IPR044865">
    <property type="entry name" value="MRH_dom"/>
</dbReference>
<evidence type="ECO:0000313" key="12">
    <source>
        <dbReference type="Proteomes" id="UP000077266"/>
    </source>
</evidence>
<name>A0A165ZNM6_EXIGL</name>
<evidence type="ECO:0000256" key="6">
    <source>
        <dbReference type="ARBA" id="ARBA00022824"/>
    </source>
</evidence>
<feature type="region of interest" description="Disordered" evidence="8">
    <location>
        <begin position="68"/>
        <end position="91"/>
    </location>
</feature>
<evidence type="ECO:0000313" key="11">
    <source>
        <dbReference type="EMBL" id="KZV84419.1"/>
    </source>
</evidence>
<keyword evidence="6" id="KW-0256">Endoplasmic reticulum</keyword>
<feature type="domain" description="MRH" evidence="10">
    <location>
        <begin position="137"/>
        <end position="274"/>
    </location>
</feature>
<evidence type="ECO:0000256" key="1">
    <source>
        <dbReference type="ARBA" id="ARBA00004367"/>
    </source>
</evidence>
<dbReference type="Proteomes" id="UP000077266">
    <property type="component" value="Unassembled WGS sequence"/>
</dbReference>
<dbReference type="PROSITE" id="PS51914">
    <property type="entry name" value="MRH"/>
    <property type="match status" value="1"/>
</dbReference>
<dbReference type="GO" id="GO:0030968">
    <property type="term" value="P:endoplasmic reticulum unfolded protein response"/>
    <property type="evidence" value="ECO:0007669"/>
    <property type="project" value="InterPro"/>
</dbReference>
<dbReference type="PANTHER" id="PTHR15414:SF0">
    <property type="entry name" value="ENDOPLASMIC RETICULUM LECTIN 1"/>
    <property type="match status" value="1"/>
</dbReference>
<evidence type="ECO:0000259" key="10">
    <source>
        <dbReference type="PROSITE" id="PS51914"/>
    </source>
</evidence>
<evidence type="ECO:0000256" key="2">
    <source>
        <dbReference type="ARBA" id="ARBA00009918"/>
    </source>
</evidence>
<dbReference type="InterPro" id="IPR012913">
    <property type="entry name" value="OS9-like_dom"/>
</dbReference>
<keyword evidence="4 9" id="KW-0732">Signal</keyword>